<feature type="domain" description="Chitin-binding type-2" evidence="6">
    <location>
        <begin position="24"/>
        <end position="82"/>
    </location>
</feature>
<dbReference type="PROSITE" id="PS50940">
    <property type="entry name" value="CHIT_BIND_II"/>
    <property type="match status" value="2"/>
</dbReference>
<organism evidence="7 9">
    <name type="scientific">Mya arenaria</name>
    <name type="common">Soft-shell clam</name>
    <dbReference type="NCBI Taxonomy" id="6604"/>
    <lineage>
        <taxon>Eukaryota</taxon>
        <taxon>Metazoa</taxon>
        <taxon>Spiralia</taxon>
        <taxon>Lophotrochozoa</taxon>
        <taxon>Mollusca</taxon>
        <taxon>Bivalvia</taxon>
        <taxon>Autobranchia</taxon>
        <taxon>Heteroconchia</taxon>
        <taxon>Euheterodonta</taxon>
        <taxon>Imparidentia</taxon>
        <taxon>Neoheterodontei</taxon>
        <taxon>Myida</taxon>
        <taxon>Myoidea</taxon>
        <taxon>Myidae</taxon>
        <taxon>Mya</taxon>
    </lineage>
</organism>
<keyword evidence="3" id="KW-0677">Repeat</keyword>
<evidence type="ECO:0000256" key="4">
    <source>
        <dbReference type="ARBA" id="ARBA00023157"/>
    </source>
</evidence>
<evidence type="ECO:0000313" key="9">
    <source>
        <dbReference type="Proteomes" id="UP001164746"/>
    </source>
</evidence>
<evidence type="ECO:0000256" key="5">
    <source>
        <dbReference type="ARBA" id="ARBA00023180"/>
    </source>
</evidence>
<dbReference type="Proteomes" id="UP001164746">
    <property type="component" value="Chromosome 14"/>
</dbReference>
<evidence type="ECO:0000256" key="1">
    <source>
        <dbReference type="ARBA" id="ARBA00022669"/>
    </source>
</evidence>
<dbReference type="PANTHER" id="PTHR23301:SF0">
    <property type="entry name" value="CHITIN-BINDING TYPE-2 DOMAIN-CONTAINING PROTEIN-RELATED"/>
    <property type="match status" value="1"/>
</dbReference>
<keyword evidence="4" id="KW-1015">Disulfide bond</keyword>
<keyword evidence="5" id="KW-0325">Glycoprotein</keyword>
<protein>
    <recommendedName>
        <fullName evidence="6">Chitin-binding type-2 domain-containing protein</fullName>
    </recommendedName>
</protein>
<dbReference type="SMART" id="SM00494">
    <property type="entry name" value="ChtBD2"/>
    <property type="match status" value="2"/>
</dbReference>
<accession>A0ABY7FZX5</accession>
<dbReference type="InterPro" id="IPR002557">
    <property type="entry name" value="Chitin-bd_dom"/>
</dbReference>
<evidence type="ECO:0000313" key="7">
    <source>
        <dbReference type="EMBL" id="WAR27182.1"/>
    </source>
</evidence>
<dbReference type="EMBL" id="CP111025">
    <property type="protein sequence ID" value="WAR27198.1"/>
    <property type="molecule type" value="Genomic_DNA"/>
</dbReference>
<dbReference type="InterPro" id="IPR036508">
    <property type="entry name" value="Chitin-bd_dom_sf"/>
</dbReference>
<evidence type="ECO:0000256" key="2">
    <source>
        <dbReference type="ARBA" id="ARBA00022729"/>
    </source>
</evidence>
<gene>
    <name evidence="7" type="ORF">MAR_012886</name>
    <name evidence="8" type="ORF">MAR_012902</name>
</gene>
<dbReference type="SUPFAM" id="SSF57625">
    <property type="entry name" value="Invertebrate chitin-binding proteins"/>
    <property type="match status" value="2"/>
</dbReference>
<keyword evidence="9" id="KW-1185">Reference proteome</keyword>
<sequence length="183" mass="20503">MIGYTTVMYALTAASLVTARPYELVQCTLGVYQIIGKADCTGFFLCVFGKPIEMPPCPPGSVFSSSVNVCVPKGSVYDDCKQPTEKSRIHMPVLPDLGPLSPEERCNMFGGVFPHPKECQAFYNCSVRYTPQIPRFFEQHLVECPYPQLFNTETKECDYFENVKCGSRTEFKNGCKLAYQTSI</sequence>
<keyword evidence="1" id="KW-0147">Chitin-binding</keyword>
<reference evidence="7" key="1">
    <citation type="submission" date="2022-11" db="EMBL/GenBank/DDBJ databases">
        <title>Centuries of genome instability and evolution in soft-shell clam transmissible cancer (bioRxiv).</title>
        <authorList>
            <person name="Hart S.F.M."/>
            <person name="Yonemitsu M.A."/>
            <person name="Giersch R.M."/>
            <person name="Beal B.F."/>
            <person name="Arriagada G."/>
            <person name="Davis B.W."/>
            <person name="Ostrander E.A."/>
            <person name="Goff S.P."/>
            <person name="Metzger M.J."/>
        </authorList>
    </citation>
    <scope>NUCLEOTIDE SEQUENCE</scope>
    <source>
        <strain evidence="7">MELC-2E11</strain>
        <tissue evidence="7">Siphon/mantle</tissue>
    </source>
</reference>
<evidence type="ECO:0000313" key="8">
    <source>
        <dbReference type="EMBL" id="WAR27198.1"/>
    </source>
</evidence>
<dbReference type="InterPro" id="IPR051940">
    <property type="entry name" value="Chitin_bind-dev_reg"/>
</dbReference>
<dbReference type="EMBL" id="CP111025">
    <property type="protein sequence ID" value="WAR27182.1"/>
    <property type="molecule type" value="Genomic_DNA"/>
</dbReference>
<proteinExistence type="predicted"/>
<dbReference type="PANTHER" id="PTHR23301">
    <property type="entry name" value="CHITIN BINDING PERITROPHIN-A"/>
    <property type="match status" value="1"/>
</dbReference>
<keyword evidence="2" id="KW-0732">Signal</keyword>
<feature type="domain" description="Chitin-binding type-2" evidence="6">
    <location>
        <begin position="103"/>
        <end position="167"/>
    </location>
</feature>
<dbReference type="Pfam" id="PF01607">
    <property type="entry name" value="CBM_14"/>
    <property type="match status" value="2"/>
</dbReference>
<evidence type="ECO:0000256" key="3">
    <source>
        <dbReference type="ARBA" id="ARBA00022737"/>
    </source>
</evidence>
<evidence type="ECO:0000259" key="6">
    <source>
        <dbReference type="PROSITE" id="PS50940"/>
    </source>
</evidence>
<dbReference type="Gene3D" id="2.170.140.10">
    <property type="entry name" value="Chitin binding domain"/>
    <property type="match status" value="2"/>
</dbReference>
<name>A0ABY7FZX5_MYAAR</name>